<feature type="domain" description="ENPP1-3/EXOG-like endonuclease/phosphodiesterase" evidence="10">
    <location>
        <begin position="572"/>
        <end position="802"/>
    </location>
</feature>
<dbReference type="EMBL" id="CALNXK010000004">
    <property type="protein sequence ID" value="CAH3036329.1"/>
    <property type="molecule type" value="Genomic_DNA"/>
</dbReference>
<feature type="domain" description="DNA/RNA non-specific endonuclease/pyrophosphatase/phosphodiesterase" evidence="11">
    <location>
        <begin position="571"/>
        <end position="802"/>
    </location>
</feature>
<dbReference type="Gene3D" id="3.40.720.10">
    <property type="entry name" value="Alkaline Phosphatase, subunit A"/>
    <property type="match status" value="1"/>
</dbReference>
<keyword evidence="4" id="KW-0479">Metal-binding</keyword>
<dbReference type="PANTHER" id="PTHR10151">
    <property type="entry name" value="ECTONUCLEOTIDE PYROPHOSPHATASE/PHOSPHODIESTERASE"/>
    <property type="match status" value="1"/>
</dbReference>
<keyword evidence="13" id="KW-1185">Reference proteome</keyword>
<name>A0ABN8N0L6_9CNID</name>
<evidence type="ECO:0000256" key="3">
    <source>
        <dbReference type="ARBA" id="ARBA00022722"/>
    </source>
</evidence>
<dbReference type="InterPro" id="IPR044925">
    <property type="entry name" value="His-Me_finger_sf"/>
</dbReference>
<evidence type="ECO:0000256" key="8">
    <source>
        <dbReference type="ARBA" id="ARBA00023180"/>
    </source>
</evidence>
<comment type="similarity">
    <text evidence="2">Belongs to the DNA/RNA non-specific endonuclease family.</text>
</comment>
<keyword evidence="9" id="KW-1133">Transmembrane helix</keyword>
<dbReference type="CDD" id="cd16018">
    <property type="entry name" value="Enpp"/>
    <property type="match status" value="1"/>
</dbReference>
<comment type="caution">
    <text evidence="12">The sequence shown here is derived from an EMBL/GenBank/DDBJ whole genome shotgun (WGS) entry which is preliminary data.</text>
</comment>
<evidence type="ECO:0000256" key="6">
    <source>
        <dbReference type="ARBA" id="ARBA00022801"/>
    </source>
</evidence>
<evidence type="ECO:0000256" key="2">
    <source>
        <dbReference type="ARBA" id="ARBA00010052"/>
    </source>
</evidence>
<dbReference type="Gene3D" id="3.30.1360.180">
    <property type="match status" value="1"/>
</dbReference>
<dbReference type="Pfam" id="PF01223">
    <property type="entry name" value="Endonuclease_NS"/>
    <property type="match status" value="1"/>
</dbReference>
<evidence type="ECO:0000259" key="10">
    <source>
        <dbReference type="SMART" id="SM00477"/>
    </source>
</evidence>
<evidence type="ECO:0000256" key="5">
    <source>
        <dbReference type="ARBA" id="ARBA00022759"/>
    </source>
</evidence>
<dbReference type="InterPro" id="IPR001604">
    <property type="entry name" value="Endo_G_ENPP1-like_dom"/>
</dbReference>
<dbReference type="InterPro" id="IPR002591">
    <property type="entry name" value="Phosphodiest/P_Trfase"/>
</dbReference>
<dbReference type="CDD" id="cd00091">
    <property type="entry name" value="NUC"/>
    <property type="match status" value="1"/>
</dbReference>
<dbReference type="InterPro" id="IPR020821">
    <property type="entry name" value="ENPP1-3/EXOG-like_nuc-like"/>
</dbReference>
<dbReference type="SMART" id="SM00892">
    <property type="entry name" value="Endonuclease_NS"/>
    <property type="match status" value="1"/>
</dbReference>
<evidence type="ECO:0000256" key="9">
    <source>
        <dbReference type="SAM" id="Phobius"/>
    </source>
</evidence>
<dbReference type="PROSITE" id="PS01070">
    <property type="entry name" value="NUCLEASE_NON_SPEC"/>
    <property type="match status" value="1"/>
</dbReference>
<keyword evidence="8" id="KW-0325">Glycoprotein</keyword>
<accession>A0ABN8N0L6</accession>
<dbReference type="Pfam" id="PF01663">
    <property type="entry name" value="Phosphodiest"/>
    <property type="match status" value="1"/>
</dbReference>
<comment type="cofactor">
    <cofactor evidence="1">
        <name>Mg(2+)</name>
        <dbReference type="ChEBI" id="CHEBI:18420"/>
    </cofactor>
</comment>
<dbReference type="SMART" id="SM00477">
    <property type="entry name" value="NUC"/>
    <property type="match status" value="1"/>
</dbReference>
<feature type="transmembrane region" description="Helical" evidence="9">
    <location>
        <begin position="45"/>
        <end position="67"/>
    </location>
</feature>
<protein>
    <submittedName>
        <fullName evidence="12">Uncharacterized protein</fullName>
    </submittedName>
</protein>
<dbReference type="Proteomes" id="UP001159405">
    <property type="component" value="Unassembled WGS sequence"/>
</dbReference>
<keyword evidence="6" id="KW-0378">Hydrolase</keyword>
<evidence type="ECO:0000256" key="7">
    <source>
        <dbReference type="ARBA" id="ARBA00022842"/>
    </source>
</evidence>
<dbReference type="PANTHER" id="PTHR10151:SF114">
    <property type="entry name" value="ECTONUCLEOTIDE PYROPHOSPHATASE_PHOSPHODIESTERASE C27A7.3"/>
    <property type="match status" value="1"/>
</dbReference>
<evidence type="ECO:0000259" key="11">
    <source>
        <dbReference type="SMART" id="SM00892"/>
    </source>
</evidence>
<organism evidence="12 13">
    <name type="scientific">Porites lobata</name>
    <dbReference type="NCBI Taxonomy" id="104759"/>
    <lineage>
        <taxon>Eukaryota</taxon>
        <taxon>Metazoa</taxon>
        <taxon>Cnidaria</taxon>
        <taxon>Anthozoa</taxon>
        <taxon>Hexacorallia</taxon>
        <taxon>Scleractinia</taxon>
        <taxon>Fungiina</taxon>
        <taxon>Poritidae</taxon>
        <taxon>Porites</taxon>
    </lineage>
</organism>
<keyword evidence="9" id="KW-0812">Transmembrane</keyword>
<gene>
    <name evidence="12" type="ORF">PLOB_00030914</name>
</gene>
<dbReference type="SUPFAM" id="SSF54060">
    <property type="entry name" value="His-Me finger endonucleases"/>
    <property type="match status" value="1"/>
</dbReference>
<proteinExistence type="inferred from homology"/>
<keyword evidence="5" id="KW-0255">Endonuclease</keyword>
<evidence type="ECO:0000313" key="12">
    <source>
        <dbReference type="EMBL" id="CAH3036329.1"/>
    </source>
</evidence>
<evidence type="ECO:0000256" key="4">
    <source>
        <dbReference type="ARBA" id="ARBA00022723"/>
    </source>
</evidence>
<keyword evidence="9" id="KW-0472">Membrane</keyword>
<dbReference type="InterPro" id="IPR018524">
    <property type="entry name" value="DNA/RNA_endonuclease_AS"/>
</dbReference>
<keyword evidence="3" id="KW-0540">Nuclease</keyword>
<dbReference type="SUPFAM" id="SSF53649">
    <property type="entry name" value="Alkaline phosphatase-like"/>
    <property type="match status" value="1"/>
</dbReference>
<dbReference type="Gene3D" id="3.40.570.10">
    <property type="entry name" value="Extracellular Endonuclease, subunit A"/>
    <property type="match status" value="1"/>
</dbReference>
<keyword evidence="7" id="KW-0460">Magnesium</keyword>
<evidence type="ECO:0000313" key="13">
    <source>
        <dbReference type="Proteomes" id="UP001159405"/>
    </source>
</evidence>
<dbReference type="InterPro" id="IPR017850">
    <property type="entry name" value="Alkaline_phosphatase_core_sf"/>
</dbReference>
<reference evidence="12 13" key="1">
    <citation type="submission" date="2022-05" db="EMBL/GenBank/DDBJ databases">
        <authorList>
            <consortium name="Genoscope - CEA"/>
            <person name="William W."/>
        </authorList>
    </citation>
    <scope>NUCLEOTIDE SEQUENCE [LARGE SCALE GENOMIC DNA]</scope>
</reference>
<sequence>MDSSKASLTISDPYEDDEKRKYSLRIDYAAKCKMGRPCGLSKKRLLLVMAAIIVILVVIIFLVVFLVKNKPKKGGALPESGPATQCNEERSTKYPVILISMDGFRPDYLERNITPNINYLAKNGVRAQFLLPQFPTKTFPNHYSMATGLFPAHSGIVANKFVDSALNGSFSYGSPASADPMLWWKGEPIWTTAVKQGLVSACYFWVGSEVPIEGILPNITYKYNESHPFSVRVDEVLSWLDLPVQGTQVDPEKDDGRRRPDLITLYFHEPDYTAHRKGPDANQTNQQIKIVDSMIGRLWSGLKDRCLEDKINIILVGDHGMAPTSCNRVVYLDKFNVTLNDIQSPQQYGGTFMSINPKPGVTAEDIVSRLKCKSHLRVFLKENLPKRLHYSHSRRIGEVVVFAEDSWQIGTNSTSGLRNCDGGQHGYDSLDENMRTLFAAHGPSFKSGEVVEPFQNTEIYNLIAGLLRLKPAPNDGTPGSLSHLLDPYEKAVDYESKSDGNLFKNDTCRYPSQPRECSKCVCPYCQVNDTDVARYDKLLDLNQSQISQLLEMHLPWGVPQGGAGKGGCILTQQDFVTGYSTSLRLPLWVAYKLHGERASQSAPRRNCFRRDIRLTDGHASLCTHYYRSGFDRGHMAPNGDFDTFDENDETVMNSFLLSNIAPQHHWFNAGIWLVLEKMVRDLSVKYEYVYVTSGSIFDEDVDGQRDDDDEITRWLKNDTSSVAIPTHFYKIILRCDSSKESYYKVPGCEGRLDVISFILPHLKSRPCSKVQSSLEYLLEHTARVRDIELLTGINFFSELPSSEQARLKTISPVKLWDTVTS</sequence>
<dbReference type="InterPro" id="IPR044929">
    <property type="entry name" value="DNA/RNA_non-sp_Endonuclease_sf"/>
</dbReference>
<evidence type="ECO:0000256" key="1">
    <source>
        <dbReference type="ARBA" id="ARBA00001946"/>
    </source>
</evidence>